<dbReference type="RefSeq" id="WP_200555824.1">
    <property type="nucleotide sequence ID" value="NZ_JAEPES010000002.1"/>
</dbReference>
<accession>A0A934W224</accession>
<dbReference type="InterPro" id="IPR021373">
    <property type="entry name" value="DUF2993"/>
</dbReference>
<keyword evidence="3" id="KW-1185">Reference proteome</keyword>
<organism evidence="2 3">
    <name type="scientific">Lacisediminihabitans changchengi</name>
    <dbReference type="NCBI Taxonomy" id="2787634"/>
    <lineage>
        <taxon>Bacteria</taxon>
        <taxon>Bacillati</taxon>
        <taxon>Actinomycetota</taxon>
        <taxon>Actinomycetes</taxon>
        <taxon>Micrococcales</taxon>
        <taxon>Microbacteriaceae</taxon>
        <taxon>Lacisediminihabitans</taxon>
    </lineage>
</organism>
<keyword evidence="1" id="KW-1133">Transmembrane helix</keyword>
<feature type="transmembrane region" description="Helical" evidence="1">
    <location>
        <begin position="25"/>
        <end position="45"/>
    </location>
</feature>
<name>A0A934W224_9MICO</name>
<gene>
    <name evidence="2" type="ORF">IV501_07525</name>
</gene>
<evidence type="ECO:0000313" key="2">
    <source>
        <dbReference type="EMBL" id="MBK4347478.1"/>
    </source>
</evidence>
<reference evidence="2" key="1">
    <citation type="submission" date="2021-01" db="EMBL/GenBank/DDBJ databases">
        <title>Lacisediminihabitans sp. nov. strain G11-30, isolated from Antarctic Soil.</title>
        <authorList>
            <person name="Li J."/>
        </authorList>
    </citation>
    <scope>NUCLEOTIDE SEQUENCE</scope>
    <source>
        <strain evidence="2">G11-30</strain>
    </source>
</reference>
<protein>
    <submittedName>
        <fullName evidence="2">DUF2993 domain-containing protein</fullName>
    </submittedName>
</protein>
<comment type="caution">
    <text evidence="2">The sequence shown here is derived from an EMBL/GenBank/DDBJ whole genome shotgun (WGS) entry which is preliminary data.</text>
</comment>
<dbReference type="EMBL" id="JAEPES010000002">
    <property type="protein sequence ID" value="MBK4347478.1"/>
    <property type="molecule type" value="Genomic_DNA"/>
</dbReference>
<evidence type="ECO:0000313" key="3">
    <source>
        <dbReference type="Proteomes" id="UP000636458"/>
    </source>
</evidence>
<dbReference type="Proteomes" id="UP000636458">
    <property type="component" value="Unassembled WGS sequence"/>
</dbReference>
<sequence length="271" mass="27881">MTESIETIEIIEVAPVKRRRRRWPIVLAVVVVVLIVVVVVADFVARGFAERLIADKARTALGVSASTPLEVTVGGGPVLLQAAGGKLDDVRIEAPGLSVGDLRGDAVLTVHGVPFDQSKPLDTADLRFSTDDTGLSSLISGLTKGQDLPVTISGVTIAKGAVQLATEVPVFGAKIPAAIAVAPGAKGGQITLTPTSFSISGATFTPADVSKNLGTLGTELAQTRTICVANQLPKGFRLESLRVSGSDLVLGVTAKSVVLGSELFHSKGSCP</sequence>
<keyword evidence="1" id="KW-0812">Transmembrane</keyword>
<proteinExistence type="predicted"/>
<dbReference type="Pfam" id="PF11209">
    <property type="entry name" value="LmeA"/>
    <property type="match status" value="1"/>
</dbReference>
<keyword evidence="1" id="KW-0472">Membrane</keyword>
<evidence type="ECO:0000256" key="1">
    <source>
        <dbReference type="SAM" id="Phobius"/>
    </source>
</evidence>
<dbReference type="AlphaFoldDB" id="A0A934W224"/>